<evidence type="ECO:0000313" key="5">
    <source>
        <dbReference type="Proteomes" id="UP001190700"/>
    </source>
</evidence>
<reference evidence="4 5" key="1">
    <citation type="journal article" date="2015" name="Genome Biol. Evol.">
        <title>Comparative Genomics of a Bacterivorous Green Alga Reveals Evolutionary Causalities and Consequences of Phago-Mixotrophic Mode of Nutrition.</title>
        <authorList>
            <person name="Burns J.A."/>
            <person name="Paasch A."/>
            <person name="Narechania A."/>
            <person name="Kim E."/>
        </authorList>
    </citation>
    <scope>NUCLEOTIDE SEQUENCE [LARGE SCALE GENOMIC DNA]</scope>
    <source>
        <strain evidence="4 5">PLY_AMNH</strain>
    </source>
</reference>
<dbReference type="InterPro" id="IPR042855">
    <property type="entry name" value="V_SNARE_CC"/>
</dbReference>
<feature type="transmembrane region" description="Helical" evidence="2">
    <location>
        <begin position="201"/>
        <end position="222"/>
    </location>
</feature>
<organism evidence="4 5">
    <name type="scientific">Cymbomonas tetramitiformis</name>
    <dbReference type="NCBI Taxonomy" id="36881"/>
    <lineage>
        <taxon>Eukaryota</taxon>
        <taxon>Viridiplantae</taxon>
        <taxon>Chlorophyta</taxon>
        <taxon>Pyramimonadophyceae</taxon>
        <taxon>Pyramimonadales</taxon>
        <taxon>Pyramimonadaceae</taxon>
        <taxon>Cymbomonas</taxon>
    </lineage>
</organism>
<dbReference type="Pfam" id="PF00957">
    <property type="entry name" value="Synaptobrevin"/>
    <property type="match status" value="1"/>
</dbReference>
<dbReference type="Proteomes" id="UP001190700">
    <property type="component" value="Unassembled WGS sequence"/>
</dbReference>
<accession>A0AAE0G2Y1</accession>
<dbReference type="InterPro" id="IPR016444">
    <property type="entry name" value="Synaptobrevin/VAMP"/>
</dbReference>
<dbReference type="PRINTS" id="PR00219">
    <property type="entry name" value="SYNAPTOBREVN"/>
</dbReference>
<dbReference type="PANTHER" id="PTHR45701">
    <property type="entry name" value="SYNAPTOBREVIN FAMILY MEMBER"/>
    <property type="match status" value="1"/>
</dbReference>
<keyword evidence="1" id="KW-0175">Coiled coil</keyword>
<dbReference type="InterPro" id="IPR001388">
    <property type="entry name" value="Synaptobrevin-like"/>
</dbReference>
<dbReference type="PROSITE" id="PS50892">
    <property type="entry name" value="V_SNARE"/>
    <property type="match status" value="1"/>
</dbReference>
<dbReference type="GO" id="GO:0016192">
    <property type="term" value="P:vesicle-mediated transport"/>
    <property type="evidence" value="ECO:0007669"/>
    <property type="project" value="InterPro"/>
</dbReference>
<sequence>MSLPNLRYITLSRLQDGLVVASYCKKGSVTAECAQTVSRVLSSGNVKPNTQLTVTINEEIGTLHLAAGETDVLAVVTSATYSRPSAFKLLAALRDLVTEHLTAEEVGEVSKEGQLTKKCSSFLKEIFAQYDEVAMEKTDEVILQVEEVKKVMEGNINRVLQNTDCLKDTEDKAEELRSGAEQFQKRSEVLKKILWWRNFKMKMIVGLLVGCVLGYIFVPIIVESQ</sequence>
<feature type="domain" description="V-SNARE coiled-coil homology" evidence="3">
    <location>
        <begin position="137"/>
        <end position="197"/>
    </location>
</feature>
<dbReference type="Gene3D" id="1.20.5.110">
    <property type="match status" value="1"/>
</dbReference>
<comment type="caution">
    <text evidence="4">The sequence shown here is derived from an EMBL/GenBank/DDBJ whole genome shotgun (WGS) entry which is preliminary data.</text>
</comment>
<evidence type="ECO:0000259" key="3">
    <source>
        <dbReference type="PROSITE" id="PS50892"/>
    </source>
</evidence>
<keyword evidence="2" id="KW-1133">Transmembrane helix</keyword>
<dbReference type="SUPFAM" id="SSF58038">
    <property type="entry name" value="SNARE fusion complex"/>
    <property type="match status" value="1"/>
</dbReference>
<protein>
    <recommendedName>
        <fullName evidence="3">V-SNARE coiled-coil homology domain-containing protein</fullName>
    </recommendedName>
</protein>
<evidence type="ECO:0000256" key="1">
    <source>
        <dbReference type="PROSITE-ProRule" id="PRU00290"/>
    </source>
</evidence>
<proteinExistence type="predicted"/>
<dbReference type="EMBL" id="LGRX02010449">
    <property type="protein sequence ID" value="KAK3270353.1"/>
    <property type="molecule type" value="Genomic_DNA"/>
</dbReference>
<dbReference type="AlphaFoldDB" id="A0AAE0G2Y1"/>
<keyword evidence="2" id="KW-0812">Transmembrane</keyword>
<name>A0AAE0G2Y1_9CHLO</name>
<evidence type="ECO:0000256" key="2">
    <source>
        <dbReference type="SAM" id="Phobius"/>
    </source>
</evidence>
<gene>
    <name evidence="4" type="ORF">CYMTET_21245</name>
</gene>
<dbReference type="Gene3D" id="3.30.450.50">
    <property type="entry name" value="Longin domain"/>
    <property type="match status" value="1"/>
</dbReference>
<dbReference type="GO" id="GO:0016020">
    <property type="term" value="C:membrane"/>
    <property type="evidence" value="ECO:0007669"/>
    <property type="project" value="InterPro"/>
</dbReference>
<keyword evidence="2" id="KW-0472">Membrane</keyword>
<keyword evidence="5" id="KW-1185">Reference proteome</keyword>
<evidence type="ECO:0000313" key="4">
    <source>
        <dbReference type="EMBL" id="KAK3270353.1"/>
    </source>
</evidence>